<dbReference type="InterPro" id="IPR031127">
    <property type="entry name" value="E3_UB_ligase_RBR"/>
</dbReference>
<keyword evidence="5" id="KW-0677">Repeat</keyword>
<dbReference type="InterPro" id="IPR013083">
    <property type="entry name" value="Znf_RING/FYVE/PHD"/>
</dbReference>
<evidence type="ECO:0000256" key="7">
    <source>
        <dbReference type="ARBA" id="ARBA00022786"/>
    </source>
</evidence>
<dbReference type="PROSITE" id="PS50089">
    <property type="entry name" value="ZF_RING_2"/>
    <property type="match status" value="1"/>
</dbReference>
<protein>
    <recommendedName>
        <fullName evidence="2">RBR-type E3 ubiquitin transferase</fullName>
        <ecNumber evidence="2">2.3.2.31</ecNumber>
    </recommendedName>
</protein>
<accession>A0A4Z1KAG6</accession>
<dbReference type="Pfam" id="PF22191">
    <property type="entry name" value="IBR_1"/>
    <property type="match status" value="1"/>
</dbReference>
<dbReference type="STRING" id="278938.A0A4Z1KAG6"/>
<dbReference type="CDD" id="cd20336">
    <property type="entry name" value="Rcat_RBR"/>
    <property type="match status" value="1"/>
</dbReference>
<evidence type="ECO:0000256" key="4">
    <source>
        <dbReference type="ARBA" id="ARBA00022723"/>
    </source>
</evidence>
<keyword evidence="14" id="KW-1185">Reference proteome</keyword>
<feature type="compositionally biased region" description="Basic and acidic residues" evidence="10">
    <location>
        <begin position="113"/>
        <end position="124"/>
    </location>
</feature>
<dbReference type="EMBL" id="PQXM01000068">
    <property type="protein sequence ID" value="TGO78397.1"/>
    <property type="molecule type" value="Genomic_DNA"/>
</dbReference>
<proteinExistence type="predicted"/>
<gene>
    <name evidence="13" type="ORF">BELL_0068g00240</name>
</gene>
<keyword evidence="8" id="KW-0862">Zinc</keyword>
<comment type="caution">
    <text evidence="13">The sequence shown here is derived from an EMBL/GenBank/DDBJ whole genome shotgun (WGS) entry which is preliminary data.</text>
</comment>
<dbReference type="GO" id="GO:0016567">
    <property type="term" value="P:protein ubiquitination"/>
    <property type="evidence" value="ECO:0007669"/>
    <property type="project" value="InterPro"/>
</dbReference>
<feature type="region of interest" description="Disordered" evidence="10">
    <location>
        <begin position="83"/>
        <end position="129"/>
    </location>
</feature>
<evidence type="ECO:0000313" key="14">
    <source>
        <dbReference type="Proteomes" id="UP000297229"/>
    </source>
</evidence>
<evidence type="ECO:0000256" key="5">
    <source>
        <dbReference type="ARBA" id="ARBA00022737"/>
    </source>
</evidence>
<dbReference type="OrthoDB" id="1431934at2759"/>
<reference evidence="13 14" key="1">
    <citation type="submission" date="2017-12" db="EMBL/GenBank/DDBJ databases">
        <title>Comparative genomics of Botrytis spp.</title>
        <authorList>
            <person name="Valero-Jimenez C.A."/>
            <person name="Tapia P."/>
            <person name="Veloso J."/>
            <person name="Silva-Moreno E."/>
            <person name="Staats M."/>
            <person name="Valdes J.H."/>
            <person name="Van Kan J.A.L."/>
        </authorList>
    </citation>
    <scope>NUCLEOTIDE SEQUENCE [LARGE SCALE GENOMIC DNA]</scope>
    <source>
        <strain evidence="13 14">Be9601</strain>
    </source>
</reference>
<evidence type="ECO:0000256" key="1">
    <source>
        <dbReference type="ARBA" id="ARBA00001798"/>
    </source>
</evidence>
<dbReference type="InterPro" id="IPR002867">
    <property type="entry name" value="IBR_dom"/>
</dbReference>
<evidence type="ECO:0000256" key="8">
    <source>
        <dbReference type="ARBA" id="ARBA00022833"/>
    </source>
</evidence>
<dbReference type="Gene3D" id="3.30.40.10">
    <property type="entry name" value="Zinc/RING finger domain, C3HC4 (zinc finger)"/>
    <property type="match status" value="1"/>
</dbReference>
<dbReference type="SMART" id="SM00647">
    <property type="entry name" value="IBR"/>
    <property type="match status" value="2"/>
</dbReference>
<sequence>MADINSNDDLPYRIMGLTALNHRKTNMRKILSFLNERNYSRYNKSQLLRRLYEIESGVHVPDARQQAIYLWLRRGSIGPISVYYDPNDPPQQSQASRVLKRKRSAEPISNGYRDIRNKHEDSIKSEPQPQPQLKECSICAEDLVLANFPHQISAECTHDPTCCSSCLSRSIGVQIESKEWDQITCPECAVLLSFDNVKSFASEEDFIRYDKKSLSSCIRSDPNFTNCLGPGCNDGQIHEGGDDQPIMTCRTCSFKTCFTHKMPWHTDLTCEGYDEQSRERLRQEEASQDLMDKATKRCPNCQVRIQKNDGCDHMTCRSCKYEFCWVCFVDYRLIRSIGNAEHLSTCKHFTENLPRYPYQFHYPLQIPRRHQAVARSATPGPAPPRTEFTPQERGIVDRIHASRTQQNNIRARDVLADEEPAFEDMAIEDLLFEEY</sequence>
<dbReference type="GO" id="GO:0061630">
    <property type="term" value="F:ubiquitin protein ligase activity"/>
    <property type="evidence" value="ECO:0007669"/>
    <property type="project" value="UniProtKB-EC"/>
</dbReference>
<evidence type="ECO:0000256" key="10">
    <source>
        <dbReference type="SAM" id="MobiDB-lite"/>
    </source>
</evidence>
<feature type="domain" description="RING-type" evidence="12">
    <location>
        <begin position="132"/>
        <end position="356"/>
    </location>
</feature>
<evidence type="ECO:0000259" key="12">
    <source>
        <dbReference type="PROSITE" id="PS51873"/>
    </source>
</evidence>
<dbReference type="Pfam" id="PF01485">
    <property type="entry name" value="IBR"/>
    <property type="match status" value="1"/>
</dbReference>
<dbReference type="InterPro" id="IPR044066">
    <property type="entry name" value="TRIAD_supradom"/>
</dbReference>
<keyword evidence="7" id="KW-0833">Ubl conjugation pathway</keyword>
<keyword evidence="4" id="KW-0479">Metal-binding</keyword>
<dbReference type="GO" id="GO:0008270">
    <property type="term" value="F:zinc ion binding"/>
    <property type="evidence" value="ECO:0007669"/>
    <property type="project" value="UniProtKB-KW"/>
</dbReference>
<keyword evidence="3" id="KW-0808">Transferase</keyword>
<dbReference type="PANTHER" id="PTHR11685">
    <property type="entry name" value="RBR FAMILY RING FINGER AND IBR DOMAIN-CONTAINING"/>
    <property type="match status" value="1"/>
</dbReference>
<dbReference type="InterPro" id="IPR001841">
    <property type="entry name" value="Znf_RING"/>
</dbReference>
<name>A0A4Z1KAG6_9HELO</name>
<dbReference type="AlphaFoldDB" id="A0A4Z1KAG6"/>
<evidence type="ECO:0000256" key="3">
    <source>
        <dbReference type="ARBA" id="ARBA00022679"/>
    </source>
</evidence>
<evidence type="ECO:0000313" key="13">
    <source>
        <dbReference type="EMBL" id="TGO78397.1"/>
    </source>
</evidence>
<evidence type="ECO:0000256" key="2">
    <source>
        <dbReference type="ARBA" id="ARBA00012251"/>
    </source>
</evidence>
<dbReference type="PROSITE" id="PS51873">
    <property type="entry name" value="TRIAD"/>
    <property type="match status" value="1"/>
</dbReference>
<evidence type="ECO:0000259" key="11">
    <source>
        <dbReference type="PROSITE" id="PS50089"/>
    </source>
</evidence>
<feature type="domain" description="RING-type" evidence="11">
    <location>
        <begin position="136"/>
        <end position="188"/>
    </location>
</feature>
<dbReference type="SUPFAM" id="SSF57850">
    <property type="entry name" value="RING/U-box"/>
    <property type="match status" value="3"/>
</dbReference>
<dbReference type="Gene3D" id="1.20.120.1750">
    <property type="match status" value="1"/>
</dbReference>
<comment type="catalytic activity">
    <reaction evidence="1">
        <text>[E2 ubiquitin-conjugating enzyme]-S-ubiquitinyl-L-cysteine + [acceptor protein]-L-lysine = [E2 ubiquitin-conjugating enzyme]-L-cysteine + [acceptor protein]-N(6)-ubiquitinyl-L-lysine.</text>
        <dbReference type="EC" id="2.3.2.31"/>
    </reaction>
</comment>
<organism evidence="13 14">
    <name type="scientific">Botrytis elliptica</name>
    <dbReference type="NCBI Taxonomy" id="278938"/>
    <lineage>
        <taxon>Eukaryota</taxon>
        <taxon>Fungi</taxon>
        <taxon>Dikarya</taxon>
        <taxon>Ascomycota</taxon>
        <taxon>Pezizomycotina</taxon>
        <taxon>Leotiomycetes</taxon>
        <taxon>Helotiales</taxon>
        <taxon>Sclerotiniaceae</taxon>
        <taxon>Botrytis</taxon>
    </lineage>
</organism>
<keyword evidence="6 9" id="KW-0863">Zinc-finger</keyword>
<evidence type="ECO:0000256" key="6">
    <source>
        <dbReference type="ARBA" id="ARBA00022771"/>
    </source>
</evidence>
<evidence type="ECO:0000256" key="9">
    <source>
        <dbReference type="PROSITE-ProRule" id="PRU00175"/>
    </source>
</evidence>
<dbReference type="Proteomes" id="UP000297229">
    <property type="component" value="Unassembled WGS sequence"/>
</dbReference>
<dbReference type="CDD" id="cd20335">
    <property type="entry name" value="BRcat_RBR"/>
    <property type="match status" value="1"/>
</dbReference>
<dbReference type="EC" id="2.3.2.31" evidence="2"/>